<gene>
    <name evidence="2" type="ORF">CC86DRAFT_294269</name>
</gene>
<sequence length="330" mass="37180">MPTPKRSAEERQASDATTGIYSRLRKFDIRLLRLHGSSKRTSPVHCSLEVHGLRDPCCPIFEALSYTWADSSGDNSLRQPIFLGANYCVLAVTNNCMSALRTFRNEVDRLLWVDSICINQKSQSEREAQVALMPRIYSSASRVLMYLEDNSSTADQAMTALVESDNVPSTNVESPLDMQSLLINNYFTRTWMVQEVSLAKSATVTLGNRTVHWSSFKAAALAPATRSNAGHRKTWIEHGDIGYHGKPTLLEYLHSIRHCRCGDPRDQIYAVLGLTQNEREQLSIDYSISVQQLYMGLALYWISSYEYGFLDAIGLKKSIPSLPSWVPDWT</sequence>
<evidence type="ECO:0000313" key="2">
    <source>
        <dbReference type="EMBL" id="KAF2825719.1"/>
    </source>
</evidence>
<accession>A0A6A6ZYW1</accession>
<dbReference type="EMBL" id="MU006227">
    <property type="protein sequence ID" value="KAF2825719.1"/>
    <property type="molecule type" value="Genomic_DNA"/>
</dbReference>
<feature type="domain" description="Heterokaryon incompatibility" evidence="1">
    <location>
        <begin position="61"/>
        <end position="195"/>
    </location>
</feature>
<dbReference type="Proteomes" id="UP000799424">
    <property type="component" value="Unassembled WGS sequence"/>
</dbReference>
<feature type="non-terminal residue" evidence="2">
    <location>
        <position position="330"/>
    </location>
</feature>
<protein>
    <submittedName>
        <fullName evidence="2">HET-domain-containing protein</fullName>
    </submittedName>
</protein>
<dbReference type="PANTHER" id="PTHR24148:SF64">
    <property type="entry name" value="HETEROKARYON INCOMPATIBILITY DOMAIN-CONTAINING PROTEIN"/>
    <property type="match status" value="1"/>
</dbReference>
<evidence type="ECO:0000259" key="1">
    <source>
        <dbReference type="Pfam" id="PF06985"/>
    </source>
</evidence>
<dbReference type="PANTHER" id="PTHR24148">
    <property type="entry name" value="ANKYRIN REPEAT DOMAIN-CONTAINING PROTEIN 39 HOMOLOG-RELATED"/>
    <property type="match status" value="1"/>
</dbReference>
<evidence type="ECO:0000313" key="3">
    <source>
        <dbReference type="Proteomes" id="UP000799424"/>
    </source>
</evidence>
<dbReference type="InterPro" id="IPR010730">
    <property type="entry name" value="HET"/>
</dbReference>
<dbReference type="AlphaFoldDB" id="A0A6A6ZYW1"/>
<reference evidence="2" key="1">
    <citation type="journal article" date="2020" name="Stud. Mycol.">
        <title>101 Dothideomycetes genomes: a test case for predicting lifestyles and emergence of pathogens.</title>
        <authorList>
            <person name="Haridas S."/>
            <person name="Albert R."/>
            <person name="Binder M."/>
            <person name="Bloem J."/>
            <person name="Labutti K."/>
            <person name="Salamov A."/>
            <person name="Andreopoulos B."/>
            <person name="Baker S."/>
            <person name="Barry K."/>
            <person name="Bills G."/>
            <person name="Bluhm B."/>
            <person name="Cannon C."/>
            <person name="Castanera R."/>
            <person name="Culley D."/>
            <person name="Daum C."/>
            <person name="Ezra D."/>
            <person name="Gonzalez J."/>
            <person name="Henrissat B."/>
            <person name="Kuo A."/>
            <person name="Liang C."/>
            <person name="Lipzen A."/>
            <person name="Lutzoni F."/>
            <person name="Magnuson J."/>
            <person name="Mondo S."/>
            <person name="Nolan M."/>
            <person name="Ohm R."/>
            <person name="Pangilinan J."/>
            <person name="Park H.-J."/>
            <person name="Ramirez L."/>
            <person name="Alfaro M."/>
            <person name="Sun H."/>
            <person name="Tritt A."/>
            <person name="Yoshinaga Y."/>
            <person name="Zwiers L.-H."/>
            <person name="Turgeon B."/>
            <person name="Goodwin S."/>
            <person name="Spatafora J."/>
            <person name="Crous P."/>
            <person name="Grigoriev I."/>
        </authorList>
    </citation>
    <scope>NUCLEOTIDE SEQUENCE</scope>
    <source>
        <strain evidence="2">CBS 113818</strain>
    </source>
</reference>
<dbReference type="Pfam" id="PF06985">
    <property type="entry name" value="HET"/>
    <property type="match status" value="1"/>
</dbReference>
<dbReference type="InterPro" id="IPR052895">
    <property type="entry name" value="HetReg/Transcr_Mod"/>
</dbReference>
<name>A0A6A6ZYW1_9PLEO</name>
<organism evidence="2 3">
    <name type="scientific">Ophiobolus disseminans</name>
    <dbReference type="NCBI Taxonomy" id="1469910"/>
    <lineage>
        <taxon>Eukaryota</taxon>
        <taxon>Fungi</taxon>
        <taxon>Dikarya</taxon>
        <taxon>Ascomycota</taxon>
        <taxon>Pezizomycotina</taxon>
        <taxon>Dothideomycetes</taxon>
        <taxon>Pleosporomycetidae</taxon>
        <taxon>Pleosporales</taxon>
        <taxon>Pleosporineae</taxon>
        <taxon>Phaeosphaeriaceae</taxon>
        <taxon>Ophiobolus</taxon>
    </lineage>
</organism>
<proteinExistence type="predicted"/>
<keyword evidence="3" id="KW-1185">Reference proteome</keyword>
<dbReference type="OrthoDB" id="2157530at2759"/>